<protein>
    <submittedName>
        <fullName evidence="1">P pilus assembly protein</fullName>
    </submittedName>
</protein>
<gene>
    <name evidence="1" type="ORF">JCM19231_535</name>
</gene>
<dbReference type="Proteomes" id="UP000031671">
    <property type="component" value="Unassembled WGS sequence"/>
</dbReference>
<organism evidence="1 2">
    <name type="scientific">Vibrio ishigakensis</name>
    <dbReference type="NCBI Taxonomy" id="1481914"/>
    <lineage>
        <taxon>Bacteria</taxon>
        <taxon>Pseudomonadati</taxon>
        <taxon>Pseudomonadota</taxon>
        <taxon>Gammaproteobacteria</taxon>
        <taxon>Vibrionales</taxon>
        <taxon>Vibrionaceae</taxon>
        <taxon>Vibrio</taxon>
    </lineage>
</organism>
<reference evidence="1 2" key="2">
    <citation type="submission" date="2015-01" db="EMBL/GenBank/DDBJ databases">
        <authorList>
            <consortium name="NBRP consortium"/>
            <person name="Sawabe T."/>
            <person name="Meirelles P."/>
            <person name="Feng G."/>
            <person name="Sayaka M."/>
            <person name="Hattori M."/>
            <person name="Ohkuma M."/>
        </authorList>
    </citation>
    <scope>NUCLEOTIDE SEQUENCE [LARGE SCALE GENOMIC DNA]</scope>
    <source>
        <strain evidence="2">JCM 19231</strain>
    </source>
</reference>
<comment type="caution">
    <text evidence="1">The sequence shown here is derived from an EMBL/GenBank/DDBJ whole genome shotgun (WGS) entry which is preliminary data.</text>
</comment>
<dbReference type="EMBL" id="BBRZ01000115">
    <property type="protein sequence ID" value="GAM58958.1"/>
    <property type="molecule type" value="Genomic_DNA"/>
</dbReference>
<sequence length="179" mass="19918">MPVYYDDREIGEVNVFTDGQTLKGVPANEINKVLRRVVSQTTRQEIAKYGSQKISNKELNPLGVWLKFSANDLSLDVALEADSTSRELIDFDGTYKDQIYSDSSFFAWHNVFNFTTDYARDIDGNAANRWLGEWIATGNIGGALGLNFEGAGYVEGVDSDTFEGGSRLYRGIFVCLSID</sequence>
<evidence type="ECO:0000313" key="2">
    <source>
        <dbReference type="Proteomes" id="UP000031671"/>
    </source>
</evidence>
<evidence type="ECO:0000313" key="1">
    <source>
        <dbReference type="EMBL" id="GAM58958.1"/>
    </source>
</evidence>
<keyword evidence="2" id="KW-1185">Reference proteome</keyword>
<dbReference type="AlphaFoldDB" id="A0A0B8P6X6"/>
<name>A0A0B8P6X6_9VIBR</name>
<reference evidence="1 2" key="1">
    <citation type="submission" date="2015-01" db="EMBL/GenBank/DDBJ databases">
        <title>Vibrio sp. C1 JCM 19231 whole genome shotgun sequence.</title>
        <authorList>
            <person name="Sawabe T."/>
            <person name="Meirelles P."/>
            <person name="Feng G."/>
            <person name="Sayaka M."/>
            <person name="Hattori M."/>
            <person name="Ohkuma M."/>
        </authorList>
    </citation>
    <scope>NUCLEOTIDE SEQUENCE [LARGE SCALE GENOMIC DNA]</scope>
    <source>
        <strain evidence="2">JCM 19231</strain>
    </source>
</reference>
<accession>A0A0B8P6X6</accession>
<proteinExistence type="predicted"/>